<dbReference type="AlphaFoldDB" id="A0A3P6ER28"/>
<organism evidence="1">
    <name type="scientific">Brassica oleracea</name>
    <name type="common">Wild cabbage</name>
    <dbReference type="NCBI Taxonomy" id="3712"/>
    <lineage>
        <taxon>Eukaryota</taxon>
        <taxon>Viridiplantae</taxon>
        <taxon>Streptophyta</taxon>
        <taxon>Embryophyta</taxon>
        <taxon>Tracheophyta</taxon>
        <taxon>Spermatophyta</taxon>
        <taxon>Magnoliopsida</taxon>
        <taxon>eudicotyledons</taxon>
        <taxon>Gunneridae</taxon>
        <taxon>Pentapetalae</taxon>
        <taxon>rosids</taxon>
        <taxon>malvids</taxon>
        <taxon>Brassicales</taxon>
        <taxon>Brassicaceae</taxon>
        <taxon>Brassiceae</taxon>
        <taxon>Brassica</taxon>
    </lineage>
</organism>
<reference evidence="1" key="1">
    <citation type="submission" date="2018-11" db="EMBL/GenBank/DDBJ databases">
        <authorList>
            <consortium name="Genoscope - CEA"/>
            <person name="William W."/>
        </authorList>
    </citation>
    <scope>NUCLEOTIDE SEQUENCE</scope>
</reference>
<name>A0A3P6ER28_BRAOL</name>
<protein>
    <submittedName>
        <fullName evidence="1">Uncharacterized protein</fullName>
    </submittedName>
</protein>
<dbReference type="EMBL" id="LR031876">
    <property type="protein sequence ID" value="VDD34972.1"/>
    <property type="molecule type" value="Genomic_DNA"/>
</dbReference>
<accession>A0A3P6ER28</accession>
<evidence type="ECO:0000313" key="1">
    <source>
        <dbReference type="EMBL" id="VDD34972.1"/>
    </source>
</evidence>
<sequence>MHALGRIPRFPKGMERSLLEVSFLLSGFLLQVFNTNPHLVLLTLKISESLSRLHNGCARKVQGAMKMKSSPAMISPLGR</sequence>
<gene>
    <name evidence="1" type="ORF">BOLC7T40532H</name>
</gene>
<proteinExistence type="predicted"/>